<evidence type="ECO:0000256" key="11">
    <source>
        <dbReference type="SAM" id="MobiDB-lite"/>
    </source>
</evidence>
<dbReference type="GO" id="GO:0005737">
    <property type="term" value="C:cytoplasm"/>
    <property type="evidence" value="ECO:0007669"/>
    <property type="project" value="TreeGrafter"/>
</dbReference>
<dbReference type="Gene3D" id="3.30.200.20">
    <property type="entry name" value="Phosphorylase Kinase, domain 1"/>
    <property type="match status" value="2"/>
</dbReference>
<feature type="compositionally biased region" description="Basic and acidic residues" evidence="11">
    <location>
        <begin position="85"/>
        <end position="104"/>
    </location>
</feature>
<feature type="region of interest" description="Disordered" evidence="11">
    <location>
        <begin position="121"/>
        <end position="180"/>
    </location>
</feature>
<dbReference type="Pfam" id="PF00069">
    <property type="entry name" value="Pkinase"/>
    <property type="match status" value="2"/>
</dbReference>
<dbReference type="GO" id="GO:0005524">
    <property type="term" value="F:ATP binding"/>
    <property type="evidence" value="ECO:0007669"/>
    <property type="project" value="UniProtKB-UniRule"/>
</dbReference>
<dbReference type="InterPro" id="IPR008271">
    <property type="entry name" value="Ser/Thr_kinase_AS"/>
</dbReference>
<feature type="binding site" evidence="10">
    <location>
        <position position="456"/>
    </location>
    <ligand>
        <name>ATP</name>
        <dbReference type="ChEBI" id="CHEBI:30616"/>
    </ligand>
</feature>
<dbReference type="SMART" id="SM00220">
    <property type="entry name" value="S_TKc"/>
    <property type="match status" value="2"/>
</dbReference>
<dbReference type="PROSITE" id="PS00107">
    <property type="entry name" value="PROTEIN_KINASE_ATP"/>
    <property type="match status" value="2"/>
</dbReference>
<feature type="region of interest" description="Disordered" evidence="11">
    <location>
        <begin position="192"/>
        <end position="349"/>
    </location>
</feature>
<evidence type="ECO:0000256" key="8">
    <source>
        <dbReference type="ARBA" id="ARBA00047899"/>
    </source>
</evidence>
<feature type="region of interest" description="Disordered" evidence="11">
    <location>
        <begin position="1005"/>
        <end position="1041"/>
    </location>
</feature>
<dbReference type="FunFam" id="1.10.510.10:FF:000392">
    <property type="entry name" value="Pim proto-oncogene, serine/threonine kinase,-related 152"/>
    <property type="match status" value="2"/>
</dbReference>
<keyword evidence="4" id="KW-0808">Transferase</keyword>
<evidence type="ECO:0000256" key="9">
    <source>
        <dbReference type="ARBA" id="ARBA00048679"/>
    </source>
</evidence>
<proteinExistence type="inferred from homology"/>
<evidence type="ECO:0000313" key="14">
    <source>
        <dbReference type="Proteomes" id="UP000281406"/>
    </source>
</evidence>
<dbReference type="FunFam" id="3.30.200.20:FF:000246">
    <property type="entry name" value="Pim proto-oncogene, serine/threonine kinase,-related 152"/>
    <property type="match status" value="2"/>
</dbReference>
<dbReference type="AlphaFoldDB" id="A0A3N0YUT0"/>
<name>A0A3N0YUT0_ANAGA</name>
<dbReference type="Gene3D" id="1.10.510.10">
    <property type="entry name" value="Transferase(Phosphotransferase) domain 1"/>
    <property type="match status" value="2"/>
</dbReference>
<keyword evidence="7 10" id="KW-0067">ATP-binding</keyword>
<dbReference type="PANTHER" id="PTHR22984:SF11">
    <property type="entry name" value="AURORA KINASE-RELATED"/>
    <property type="match status" value="1"/>
</dbReference>
<feature type="compositionally biased region" description="Polar residues" evidence="11">
    <location>
        <begin position="214"/>
        <end position="223"/>
    </location>
</feature>
<dbReference type="PROSITE" id="PS50011">
    <property type="entry name" value="PROTEIN_KINASE_DOM"/>
    <property type="match status" value="2"/>
</dbReference>
<gene>
    <name evidence="13" type="ORF">DPX16_16066</name>
</gene>
<dbReference type="OrthoDB" id="8926898at2759"/>
<dbReference type="Proteomes" id="UP000281406">
    <property type="component" value="Unassembled WGS sequence"/>
</dbReference>
<evidence type="ECO:0000256" key="3">
    <source>
        <dbReference type="ARBA" id="ARBA00022527"/>
    </source>
</evidence>
<keyword evidence="6 13" id="KW-0418">Kinase</keyword>
<keyword evidence="5 10" id="KW-0547">Nucleotide-binding</keyword>
<dbReference type="InterPro" id="IPR017441">
    <property type="entry name" value="Protein_kinase_ATP_BS"/>
</dbReference>
<feature type="domain" description="Protein kinase" evidence="12">
    <location>
        <begin position="701"/>
        <end position="957"/>
    </location>
</feature>
<dbReference type="PANTHER" id="PTHR22984">
    <property type="entry name" value="SERINE/THREONINE-PROTEIN KINASE PIM"/>
    <property type="match status" value="1"/>
</dbReference>
<evidence type="ECO:0000256" key="6">
    <source>
        <dbReference type="ARBA" id="ARBA00022777"/>
    </source>
</evidence>
<feature type="binding site" evidence="10">
    <location>
        <position position="730"/>
    </location>
    <ligand>
        <name>ATP</name>
        <dbReference type="ChEBI" id="CHEBI:30616"/>
    </ligand>
</feature>
<dbReference type="GO" id="GO:0007346">
    <property type="term" value="P:regulation of mitotic cell cycle"/>
    <property type="evidence" value="ECO:0007669"/>
    <property type="project" value="TreeGrafter"/>
</dbReference>
<feature type="compositionally biased region" description="Polar residues" evidence="11">
    <location>
        <begin position="18"/>
        <end position="34"/>
    </location>
</feature>
<evidence type="ECO:0000256" key="7">
    <source>
        <dbReference type="ARBA" id="ARBA00022840"/>
    </source>
</evidence>
<evidence type="ECO:0000259" key="12">
    <source>
        <dbReference type="PROSITE" id="PS50011"/>
    </source>
</evidence>
<feature type="region of interest" description="Disordered" evidence="11">
    <location>
        <begin position="85"/>
        <end position="107"/>
    </location>
</feature>
<feature type="domain" description="Protein kinase" evidence="12">
    <location>
        <begin position="427"/>
        <end position="681"/>
    </location>
</feature>
<keyword evidence="14" id="KW-1185">Reference proteome</keyword>
<evidence type="ECO:0000256" key="5">
    <source>
        <dbReference type="ARBA" id="ARBA00022741"/>
    </source>
</evidence>
<comment type="catalytic activity">
    <reaction evidence="8">
        <text>L-threonyl-[protein] + ATP = O-phospho-L-threonyl-[protein] + ADP + H(+)</text>
        <dbReference type="Rhea" id="RHEA:46608"/>
        <dbReference type="Rhea" id="RHEA-COMP:11060"/>
        <dbReference type="Rhea" id="RHEA-COMP:11605"/>
        <dbReference type="ChEBI" id="CHEBI:15378"/>
        <dbReference type="ChEBI" id="CHEBI:30013"/>
        <dbReference type="ChEBI" id="CHEBI:30616"/>
        <dbReference type="ChEBI" id="CHEBI:61977"/>
        <dbReference type="ChEBI" id="CHEBI:456216"/>
        <dbReference type="EC" id="2.7.11.1"/>
    </reaction>
</comment>
<comment type="similarity">
    <text evidence="1">Belongs to the protein kinase superfamily. CAMK Ser/Thr protein kinase family. PIM subfamily.</text>
</comment>
<dbReference type="InterPro" id="IPR000719">
    <property type="entry name" value="Prot_kinase_dom"/>
</dbReference>
<keyword evidence="3" id="KW-0723">Serine/threonine-protein kinase</keyword>
<sequence>MYMTSSSTVMAAVTGRNRSSYNQRSTVTSCTQKSRPQRRMDQSRLCGFGTQLERDVTAASLRLPSKASKMLFTLLGLVALFLRDRNNDNNDHPGQDDIVDRGDDLPPLENNDGLVALFLRDRNNDNNDHPGQDDIVDRGDDLPPLENNDGQTSQEIPSDPVVLPTAEEPITGGDPHVEEDHSLEEPMIGEPQVDEDCSEHQSLEEPTVGDPQVNDWSQEQSIQEPIIGEPEGDDDYQSLDVPVIHDTQDDDDWSDYQSSDEPVSEASQVDDDWSDYQLSDEPVSEASQVDDDWSDYQSLDEPVSEASQVDYDWSDYQLSDEPVSEASQVDDDWSDYQSSDEPVSEASQVDYDWSDYQLSDEPVSEASQVDEDWSDYQSLDEFVPGDSQDDDLREDIYYSLPEYSLSSQLSQLQHDTGAIIEINCYNYKICDQLGEGGFGSVFEATRLEDNVQVAVKLTSKEHAEYVSVDDFSPAPLEVALQIVANQEPRCPEIIQLLDWKDEADCYVMVLERPMPSQSVDDFLRNYTGVIDEDLARVIMRQAVFAAQTCCQRGVFHRDIKPENLLINPDTLQVKLIDFGCGAFLNSEGYTYFSGTRSYCPPEYKIDGRYHGEPATVWSLGVLLFEMLCWDFPKCADLDLIKDKLWTKDELSPECCDFICSCLQINPEKRIELSDVLLHDWFKTDDVENDNKSVMEINTYNYKMGDQLGEGGFGAVFEATRLEDNVQVAMKFVPRENAEYVSVDGYSRPIPLEVALHIHATKPRVPEIVQLLDWKDEAGCYIMVLERPMASQSVDDFLQSYRGPMDEEDLARVIMRQAVLAAQACCQHGVFHRDIKMENLLINPDTLQVKLIDFGCGAFLNSEGYKYFDGTEEYCPLEYKIDGIYHGEPSTVWSLGVLLFVMLCWDFPRSSDLDKIFKDNIVTKNGLSQECCDFIGCCLRLDPKKRIKLDDVLLHDWFKHSGPANQHPMLDQQISTPCLTSKSAPHAGPPNQHLMLDQQTSMGCWTSKPAPNQHPTLNQQTSTPCWTRNQHPMLNHQTSTPC</sequence>
<dbReference type="PROSITE" id="PS00108">
    <property type="entry name" value="PROTEIN_KINASE_ST"/>
    <property type="match status" value="2"/>
</dbReference>
<dbReference type="GO" id="GO:0043066">
    <property type="term" value="P:negative regulation of apoptotic process"/>
    <property type="evidence" value="ECO:0007669"/>
    <property type="project" value="TreeGrafter"/>
</dbReference>
<evidence type="ECO:0000256" key="2">
    <source>
        <dbReference type="ARBA" id="ARBA00012513"/>
    </source>
</evidence>
<comment type="caution">
    <text evidence="13">The sequence shown here is derived from an EMBL/GenBank/DDBJ whole genome shotgun (WGS) entry which is preliminary data.</text>
</comment>
<feature type="compositionally biased region" description="Polar residues" evidence="11">
    <location>
        <begin position="335"/>
        <end position="347"/>
    </location>
</feature>
<protein>
    <recommendedName>
        <fullName evidence="2">non-specific serine/threonine protein kinase</fullName>
        <ecNumber evidence="2">2.7.11.1</ecNumber>
    </recommendedName>
</protein>
<evidence type="ECO:0000313" key="13">
    <source>
        <dbReference type="EMBL" id="ROL49740.1"/>
    </source>
</evidence>
<evidence type="ECO:0000256" key="4">
    <source>
        <dbReference type="ARBA" id="ARBA00022679"/>
    </source>
</evidence>
<reference evidence="13 14" key="1">
    <citation type="submission" date="2018-10" db="EMBL/GenBank/DDBJ databases">
        <title>Genome assembly for a Yunnan-Guizhou Plateau 3E fish, Anabarilius grahami (Regan), and its evolutionary and genetic applications.</title>
        <authorList>
            <person name="Jiang W."/>
        </authorList>
    </citation>
    <scope>NUCLEOTIDE SEQUENCE [LARGE SCALE GENOMIC DNA]</scope>
    <source>
        <strain evidence="13">AG-KIZ</strain>
        <tissue evidence="13">Muscle</tissue>
    </source>
</reference>
<dbReference type="InterPro" id="IPR011009">
    <property type="entry name" value="Kinase-like_dom_sf"/>
</dbReference>
<organism evidence="13 14">
    <name type="scientific">Anabarilius grahami</name>
    <name type="common">Kanglang fish</name>
    <name type="synonym">Barilius grahami</name>
    <dbReference type="NCBI Taxonomy" id="495550"/>
    <lineage>
        <taxon>Eukaryota</taxon>
        <taxon>Metazoa</taxon>
        <taxon>Chordata</taxon>
        <taxon>Craniata</taxon>
        <taxon>Vertebrata</taxon>
        <taxon>Euteleostomi</taxon>
        <taxon>Actinopterygii</taxon>
        <taxon>Neopterygii</taxon>
        <taxon>Teleostei</taxon>
        <taxon>Ostariophysi</taxon>
        <taxon>Cypriniformes</taxon>
        <taxon>Xenocyprididae</taxon>
        <taxon>Xenocypridinae</taxon>
        <taxon>Xenocypridinae incertae sedis</taxon>
        <taxon>Anabarilius</taxon>
    </lineage>
</organism>
<comment type="catalytic activity">
    <reaction evidence="9">
        <text>L-seryl-[protein] + ATP = O-phospho-L-seryl-[protein] + ADP + H(+)</text>
        <dbReference type="Rhea" id="RHEA:17989"/>
        <dbReference type="Rhea" id="RHEA-COMP:9863"/>
        <dbReference type="Rhea" id="RHEA-COMP:11604"/>
        <dbReference type="ChEBI" id="CHEBI:15378"/>
        <dbReference type="ChEBI" id="CHEBI:29999"/>
        <dbReference type="ChEBI" id="CHEBI:30616"/>
        <dbReference type="ChEBI" id="CHEBI:83421"/>
        <dbReference type="ChEBI" id="CHEBI:456216"/>
        <dbReference type="EC" id="2.7.11.1"/>
    </reaction>
</comment>
<accession>A0A3N0YUT0</accession>
<dbReference type="GO" id="GO:0004674">
    <property type="term" value="F:protein serine/threonine kinase activity"/>
    <property type="evidence" value="ECO:0007669"/>
    <property type="project" value="UniProtKB-KW"/>
</dbReference>
<dbReference type="EMBL" id="RJVU01026577">
    <property type="protein sequence ID" value="ROL49740.1"/>
    <property type="molecule type" value="Genomic_DNA"/>
</dbReference>
<feature type="region of interest" description="Disordered" evidence="11">
    <location>
        <begin position="18"/>
        <end position="41"/>
    </location>
</feature>
<dbReference type="SUPFAM" id="SSF56112">
    <property type="entry name" value="Protein kinase-like (PK-like)"/>
    <property type="match status" value="2"/>
</dbReference>
<feature type="compositionally biased region" description="Basic and acidic residues" evidence="11">
    <location>
        <begin position="121"/>
        <end position="141"/>
    </location>
</feature>
<dbReference type="EC" id="2.7.11.1" evidence="2"/>
<evidence type="ECO:0000256" key="1">
    <source>
        <dbReference type="ARBA" id="ARBA00005505"/>
    </source>
</evidence>
<evidence type="ECO:0000256" key="10">
    <source>
        <dbReference type="PROSITE-ProRule" id="PRU10141"/>
    </source>
</evidence>
<dbReference type="InterPro" id="IPR051138">
    <property type="entry name" value="PIM_Ser/Thr_kinase"/>
</dbReference>